<evidence type="ECO:0000313" key="2">
    <source>
        <dbReference type="EMBL" id="GIY33222.1"/>
    </source>
</evidence>
<gene>
    <name evidence="2" type="ORF">CEXT_164601</name>
</gene>
<name>A0AAV4SKV6_CAEEX</name>
<sequence>MQSEADQWSSTNQPLSPADSKAIIAGLCGLLTAGRPETLTDTRSALLGIPTLFPAPPNQPPLRIAPQEDEGRGVSSKCAHNSLVISSYICKSSGSVPRRDDQSQFRFGTRQGMAFRNEVHEKQITSENWRLLRCS</sequence>
<proteinExistence type="predicted"/>
<keyword evidence="3" id="KW-1185">Reference proteome</keyword>
<accession>A0AAV4SKV6</accession>
<evidence type="ECO:0000256" key="1">
    <source>
        <dbReference type="SAM" id="MobiDB-lite"/>
    </source>
</evidence>
<reference evidence="2 3" key="1">
    <citation type="submission" date="2021-06" db="EMBL/GenBank/DDBJ databases">
        <title>Caerostris extrusa draft genome.</title>
        <authorList>
            <person name="Kono N."/>
            <person name="Arakawa K."/>
        </authorList>
    </citation>
    <scope>NUCLEOTIDE SEQUENCE [LARGE SCALE GENOMIC DNA]</scope>
</reference>
<organism evidence="2 3">
    <name type="scientific">Caerostris extrusa</name>
    <name type="common">Bark spider</name>
    <name type="synonym">Caerostris bankana</name>
    <dbReference type="NCBI Taxonomy" id="172846"/>
    <lineage>
        <taxon>Eukaryota</taxon>
        <taxon>Metazoa</taxon>
        <taxon>Ecdysozoa</taxon>
        <taxon>Arthropoda</taxon>
        <taxon>Chelicerata</taxon>
        <taxon>Arachnida</taxon>
        <taxon>Araneae</taxon>
        <taxon>Araneomorphae</taxon>
        <taxon>Entelegynae</taxon>
        <taxon>Araneoidea</taxon>
        <taxon>Araneidae</taxon>
        <taxon>Caerostris</taxon>
    </lineage>
</organism>
<dbReference type="AlphaFoldDB" id="A0AAV4SKV6"/>
<evidence type="ECO:0000313" key="3">
    <source>
        <dbReference type="Proteomes" id="UP001054945"/>
    </source>
</evidence>
<dbReference type="EMBL" id="BPLR01009605">
    <property type="protein sequence ID" value="GIY33222.1"/>
    <property type="molecule type" value="Genomic_DNA"/>
</dbReference>
<dbReference type="Proteomes" id="UP001054945">
    <property type="component" value="Unassembled WGS sequence"/>
</dbReference>
<feature type="region of interest" description="Disordered" evidence="1">
    <location>
        <begin position="55"/>
        <end position="76"/>
    </location>
</feature>
<comment type="caution">
    <text evidence="2">The sequence shown here is derived from an EMBL/GenBank/DDBJ whole genome shotgun (WGS) entry which is preliminary data.</text>
</comment>
<protein>
    <submittedName>
        <fullName evidence="2">Uncharacterized protein</fullName>
    </submittedName>
</protein>